<dbReference type="Gene3D" id="1.20.1280.50">
    <property type="match status" value="1"/>
</dbReference>
<sequence>MYSRTPFTPSQLLPSADESGRVLALLRTNAEPPDHIASTISSLLNEVERRDTGILDCEKEIAVLQQRVQAAASDRASLAAYLGQCRGLLTPIRRMPPEVLARIFARSEAILPIRRTNLPIIFLFALSQVFSRWHTVVMGTPSLWDTIVVMEEDMEGSKDYKLMDRNLRLLSFALDRGAKCSLHLELATSYPRALKLFAKHSDRWKTVDLLFSESDEILHLSAARGHLPSLETLVLFCAGATTRVNIFEVAPKLQRLLIAGRLLKKIAPPPLGQLQTLGCLSIDPSDVVRVL</sequence>
<evidence type="ECO:0000313" key="2">
    <source>
        <dbReference type="Proteomes" id="UP001221142"/>
    </source>
</evidence>
<accession>A0AAD7FSH8</accession>
<gene>
    <name evidence="1" type="ORF">FB45DRAFT_785086</name>
</gene>
<feature type="non-terminal residue" evidence="1">
    <location>
        <position position="291"/>
    </location>
</feature>
<dbReference type="Proteomes" id="UP001221142">
    <property type="component" value="Unassembled WGS sequence"/>
</dbReference>
<dbReference type="AlphaFoldDB" id="A0AAD7FSH8"/>
<evidence type="ECO:0000313" key="1">
    <source>
        <dbReference type="EMBL" id="KAJ7641041.1"/>
    </source>
</evidence>
<dbReference type="EMBL" id="JARKIF010000004">
    <property type="protein sequence ID" value="KAJ7641041.1"/>
    <property type="molecule type" value="Genomic_DNA"/>
</dbReference>
<protein>
    <recommendedName>
        <fullName evidence="3">F-box domain-containing protein</fullName>
    </recommendedName>
</protein>
<comment type="caution">
    <text evidence="1">The sequence shown here is derived from an EMBL/GenBank/DDBJ whole genome shotgun (WGS) entry which is preliminary data.</text>
</comment>
<organism evidence="1 2">
    <name type="scientific">Roridomyces roridus</name>
    <dbReference type="NCBI Taxonomy" id="1738132"/>
    <lineage>
        <taxon>Eukaryota</taxon>
        <taxon>Fungi</taxon>
        <taxon>Dikarya</taxon>
        <taxon>Basidiomycota</taxon>
        <taxon>Agaricomycotina</taxon>
        <taxon>Agaricomycetes</taxon>
        <taxon>Agaricomycetidae</taxon>
        <taxon>Agaricales</taxon>
        <taxon>Marasmiineae</taxon>
        <taxon>Mycenaceae</taxon>
        <taxon>Roridomyces</taxon>
    </lineage>
</organism>
<name>A0AAD7FSH8_9AGAR</name>
<proteinExistence type="predicted"/>
<evidence type="ECO:0008006" key="3">
    <source>
        <dbReference type="Google" id="ProtNLM"/>
    </source>
</evidence>
<keyword evidence="2" id="KW-1185">Reference proteome</keyword>
<reference evidence="1" key="1">
    <citation type="submission" date="2023-03" db="EMBL/GenBank/DDBJ databases">
        <title>Massive genome expansion in bonnet fungi (Mycena s.s.) driven by repeated elements and novel gene families across ecological guilds.</title>
        <authorList>
            <consortium name="Lawrence Berkeley National Laboratory"/>
            <person name="Harder C.B."/>
            <person name="Miyauchi S."/>
            <person name="Viragh M."/>
            <person name="Kuo A."/>
            <person name="Thoen E."/>
            <person name="Andreopoulos B."/>
            <person name="Lu D."/>
            <person name="Skrede I."/>
            <person name="Drula E."/>
            <person name="Henrissat B."/>
            <person name="Morin E."/>
            <person name="Kohler A."/>
            <person name="Barry K."/>
            <person name="LaButti K."/>
            <person name="Morin E."/>
            <person name="Salamov A."/>
            <person name="Lipzen A."/>
            <person name="Mereny Z."/>
            <person name="Hegedus B."/>
            <person name="Baldrian P."/>
            <person name="Stursova M."/>
            <person name="Weitz H."/>
            <person name="Taylor A."/>
            <person name="Grigoriev I.V."/>
            <person name="Nagy L.G."/>
            <person name="Martin F."/>
            <person name="Kauserud H."/>
        </authorList>
    </citation>
    <scope>NUCLEOTIDE SEQUENCE</scope>
    <source>
        <strain evidence="1">9284</strain>
    </source>
</reference>